<accession>A0AAW0MA55</accession>
<evidence type="ECO:0000313" key="1">
    <source>
        <dbReference type="EMBL" id="KAK7859624.1"/>
    </source>
</evidence>
<protein>
    <submittedName>
        <fullName evidence="1">Uncharacterized protein</fullName>
    </submittedName>
</protein>
<dbReference type="AlphaFoldDB" id="A0AAW0MA55"/>
<reference evidence="1" key="2">
    <citation type="journal article" date="2018" name="Sci. Data">
        <title>The draft genome sequence of cork oak.</title>
        <authorList>
            <person name="Ramos A.M."/>
            <person name="Usie A."/>
            <person name="Barbosa P."/>
            <person name="Barros P.M."/>
            <person name="Capote T."/>
            <person name="Chaves I."/>
            <person name="Simoes F."/>
            <person name="Abreu I."/>
            <person name="Carrasquinho I."/>
            <person name="Faro C."/>
            <person name="Guimaraes J.B."/>
            <person name="Mendonca D."/>
            <person name="Nobrega F."/>
            <person name="Rodrigues L."/>
            <person name="Saibo N.J.M."/>
            <person name="Varela M.C."/>
            <person name="Egas C."/>
            <person name="Matos J."/>
            <person name="Miguel C.M."/>
            <person name="Oliveira M.M."/>
            <person name="Ricardo C.P."/>
            <person name="Goncalves S."/>
        </authorList>
    </citation>
    <scope>NUCLEOTIDE SEQUENCE [LARGE SCALE GENOMIC DNA]</scope>
    <source>
        <strain evidence="1">HL8</strain>
    </source>
</reference>
<reference evidence="1" key="1">
    <citation type="submission" date="2017-12" db="EMBL/GenBank/DDBJ databases">
        <authorList>
            <person name="Barbosa P."/>
            <person name="Usie A."/>
            <person name="Ramos A.M."/>
        </authorList>
    </citation>
    <scope>NUCLEOTIDE SEQUENCE</scope>
    <source>
        <strain evidence="1">HL8</strain>
        <tissue evidence="1">Leaves</tissue>
    </source>
</reference>
<comment type="caution">
    <text evidence="1">The sequence shown here is derived from an EMBL/GenBank/DDBJ whole genome shotgun (WGS) entry which is preliminary data.</text>
</comment>
<name>A0AAW0MA55_QUESU</name>
<gene>
    <name evidence="1" type="ORF">CFP56_004851</name>
</gene>
<proteinExistence type="predicted"/>
<sequence length="98" mass="11113">MLTQIRKSFCSSSHASCAVEFSFALFKLLKMFEQNKESGAVFIGMELAWVERQLQPDLGFQFVYGISKPWSVGPTCLRGISSSTPLLFFLEKQQQQQP</sequence>
<dbReference type="EMBL" id="PKMF04000011">
    <property type="protein sequence ID" value="KAK7859624.1"/>
    <property type="molecule type" value="Genomic_DNA"/>
</dbReference>
<reference evidence="1" key="3">
    <citation type="submission" date="2023-07" db="EMBL/GenBank/DDBJ databases">
        <title>An improved reference 1 genome and first organelle genomes of Quercus suber.</title>
        <authorList>
            <consortium name="Genosuber Consortium"/>
            <person name="Usie A."/>
            <person name="Serra O."/>
            <person name="Barros P."/>
        </authorList>
    </citation>
    <scope>NUCLEOTIDE SEQUENCE</scope>
    <source>
        <strain evidence="1">HL8</strain>
        <tissue evidence="1">Leaves</tissue>
    </source>
</reference>
<organism evidence="1">
    <name type="scientific">Quercus suber</name>
    <name type="common">Cork oak</name>
    <dbReference type="NCBI Taxonomy" id="58331"/>
    <lineage>
        <taxon>Eukaryota</taxon>
        <taxon>Viridiplantae</taxon>
        <taxon>Streptophyta</taxon>
        <taxon>Embryophyta</taxon>
        <taxon>Tracheophyta</taxon>
        <taxon>Spermatophyta</taxon>
        <taxon>Magnoliopsida</taxon>
        <taxon>eudicotyledons</taxon>
        <taxon>Gunneridae</taxon>
        <taxon>Pentapetalae</taxon>
        <taxon>rosids</taxon>
        <taxon>fabids</taxon>
        <taxon>Fagales</taxon>
        <taxon>Fagaceae</taxon>
        <taxon>Quercus</taxon>
    </lineage>
</organism>